<feature type="compositionally biased region" description="Acidic residues" evidence="9">
    <location>
        <begin position="52"/>
        <end position="64"/>
    </location>
</feature>
<feature type="transmembrane region" description="Helical" evidence="10">
    <location>
        <begin position="351"/>
        <end position="376"/>
    </location>
</feature>
<evidence type="ECO:0000256" key="1">
    <source>
        <dbReference type="ARBA" id="ARBA00004141"/>
    </source>
</evidence>
<dbReference type="GeneTree" id="ENSGT00940000157277"/>
<proteinExistence type="predicted"/>
<feature type="transmembrane region" description="Helical" evidence="10">
    <location>
        <begin position="244"/>
        <end position="265"/>
    </location>
</feature>
<protein>
    <recommendedName>
        <fullName evidence="13">Solute carrier family 6 member 15</fullName>
    </recommendedName>
</protein>
<accession>A0AAQ6IE89</accession>
<keyword evidence="12" id="KW-1185">Reference proteome</keyword>
<evidence type="ECO:0000256" key="7">
    <source>
        <dbReference type="ARBA" id="ARBA00023180"/>
    </source>
</evidence>
<dbReference type="InterPro" id="IPR037272">
    <property type="entry name" value="SNS_sf"/>
</dbReference>
<dbReference type="GO" id="GO:0005298">
    <property type="term" value="F:proline:sodium symporter activity"/>
    <property type="evidence" value="ECO:0007669"/>
    <property type="project" value="TreeGrafter"/>
</dbReference>
<name>A0AAQ6IE89_ANATE</name>
<dbReference type="PANTHER" id="PTHR11616">
    <property type="entry name" value="SODIUM/CHLORIDE DEPENDENT TRANSPORTER"/>
    <property type="match status" value="1"/>
</dbReference>
<dbReference type="InterPro" id="IPR000175">
    <property type="entry name" value="Na/ntran_symport"/>
</dbReference>
<feature type="binding site" evidence="8">
    <location>
        <position position="363"/>
    </location>
    <ligand>
        <name>Na(+)</name>
        <dbReference type="ChEBI" id="CHEBI:29101"/>
        <label>1</label>
    </ligand>
</feature>
<dbReference type="PRINTS" id="PR01206">
    <property type="entry name" value="ORPHTRNSPORT"/>
</dbReference>
<comment type="subcellular location">
    <subcellularLocation>
        <location evidence="1">Membrane</location>
        <topology evidence="1">Multi-pass membrane protein</topology>
    </subcellularLocation>
</comment>
<sequence length="625" mass="69863">MPKNSKAVKRELDDDVTESVKDLLSNEDACDNSFKKSSLIVGNHGGEGKECDVEEGGSDGEEEERPAWNSKLQYILAQVGFSVGLGNVWRFPYLCQKNGGDVEPECEKSSATTYYWYREALNISNSISEGGGLNWKMTVCLLVAWAMICLAMIKGIQSSGKVMYFSSLFPYVVLICFLIRALLLEGSIDGIRHMFTPKLEIMLDPKVWREAATQVFFALGLGFGGVIAFSSYNKRDNNCHFDAVLVSLINFFTSVLATLVVFAVLGFKANIMNAKCIRLNIDKIGRVDNLTDINYNMSLADYHQLIKQEKYQGLGLDPCDIENELNKTVHGTGLAFIAFTEAMTHFPASPFWSVMFFLMLINLGLGSMFGTIEGIATPLIDTFKIRKEFLTVGCCVLAFSIGLLFVQRSGNYFVTMFDDYSATLPLLIVVILENVAIAWFYGIDKFFEDLKDMLGFTPYRFYYYMWKYITPILLLILLCSSFIQLIMTPPSYSAWIQEEAREQTLYFPPWGIVVCISLVVMAIMPVPVVFALRYFNIINENTSGLSTVSYKKGRIIKETARPGEDDDTSLIQGKSPSEAPSPMPGNSIYRKQSSNGGPEVDTTPNGRYGIGYLMADMPDMPESDL</sequence>
<evidence type="ECO:0000256" key="4">
    <source>
        <dbReference type="ARBA" id="ARBA00022847"/>
    </source>
</evidence>
<evidence type="ECO:0000256" key="2">
    <source>
        <dbReference type="ARBA" id="ARBA00022448"/>
    </source>
</evidence>
<reference evidence="11 12" key="1">
    <citation type="submission" date="2021-04" db="EMBL/GenBank/DDBJ databases">
        <authorList>
            <consortium name="Wellcome Sanger Institute Data Sharing"/>
        </authorList>
    </citation>
    <scope>NUCLEOTIDE SEQUENCE [LARGE SCALE GENOMIC DNA]</scope>
</reference>
<reference evidence="11" key="3">
    <citation type="submission" date="2025-09" db="UniProtKB">
        <authorList>
            <consortium name="Ensembl"/>
        </authorList>
    </citation>
    <scope>IDENTIFICATION</scope>
</reference>
<evidence type="ECO:0000256" key="9">
    <source>
        <dbReference type="SAM" id="MobiDB-lite"/>
    </source>
</evidence>
<dbReference type="AlphaFoldDB" id="A0AAQ6IE89"/>
<keyword evidence="2" id="KW-0813">Transport</keyword>
<dbReference type="GO" id="GO:0015820">
    <property type="term" value="P:L-leucine transport"/>
    <property type="evidence" value="ECO:0007669"/>
    <property type="project" value="TreeGrafter"/>
</dbReference>
<keyword evidence="7" id="KW-0325">Glycoprotein</keyword>
<dbReference type="SUPFAM" id="SSF161070">
    <property type="entry name" value="SNF-like"/>
    <property type="match status" value="1"/>
</dbReference>
<keyword evidence="4" id="KW-0769">Symport</keyword>
<feature type="transmembrane region" description="Helical" evidence="10">
    <location>
        <begin position="211"/>
        <end position="232"/>
    </location>
</feature>
<feature type="binding site" evidence="8">
    <location>
        <position position="367"/>
    </location>
    <ligand>
        <name>Na(+)</name>
        <dbReference type="ChEBI" id="CHEBI:29101"/>
        <label>1</label>
    </ligand>
</feature>
<evidence type="ECO:0008006" key="13">
    <source>
        <dbReference type="Google" id="ProtNLM"/>
    </source>
</evidence>
<dbReference type="Pfam" id="PF00209">
    <property type="entry name" value="SNF"/>
    <property type="match status" value="2"/>
</dbReference>
<keyword evidence="5 10" id="KW-1133">Transmembrane helix</keyword>
<evidence type="ECO:0000256" key="10">
    <source>
        <dbReference type="SAM" id="Phobius"/>
    </source>
</evidence>
<feature type="binding site" evidence="8">
    <location>
        <position position="250"/>
    </location>
    <ligand>
        <name>Na(+)</name>
        <dbReference type="ChEBI" id="CHEBI:29101"/>
        <label>1</label>
    </ligand>
</feature>
<gene>
    <name evidence="11" type="primary">SLC6A15</name>
</gene>
<dbReference type="InterPro" id="IPR002438">
    <property type="entry name" value="Neutral_aa_SLC6"/>
</dbReference>
<dbReference type="PRINTS" id="PR00176">
    <property type="entry name" value="NANEUSMPORT"/>
</dbReference>
<keyword evidence="3 10" id="KW-0812">Transmembrane</keyword>
<evidence type="ECO:0000256" key="3">
    <source>
        <dbReference type="ARBA" id="ARBA00022692"/>
    </source>
</evidence>
<organism evidence="11 12">
    <name type="scientific">Anabas testudineus</name>
    <name type="common">Climbing perch</name>
    <name type="synonym">Anthias testudineus</name>
    <dbReference type="NCBI Taxonomy" id="64144"/>
    <lineage>
        <taxon>Eukaryota</taxon>
        <taxon>Metazoa</taxon>
        <taxon>Chordata</taxon>
        <taxon>Craniata</taxon>
        <taxon>Vertebrata</taxon>
        <taxon>Euteleostomi</taxon>
        <taxon>Actinopterygii</taxon>
        <taxon>Neopterygii</taxon>
        <taxon>Teleostei</taxon>
        <taxon>Neoteleostei</taxon>
        <taxon>Acanthomorphata</taxon>
        <taxon>Anabantaria</taxon>
        <taxon>Anabantiformes</taxon>
        <taxon>Anabantoidei</taxon>
        <taxon>Anabantidae</taxon>
        <taxon>Anabas</taxon>
    </lineage>
</organism>
<keyword evidence="6 10" id="KW-0472">Membrane</keyword>
<evidence type="ECO:0000313" key="12">
    <source>
        <dbReference type="Proteomes" id="UP000265040"/>
    </source>
</evidence>
<dbReference type="GO" id="GO:0005886">
    <property type="term" value="C:plasma membrane"/>
    <property type="evidence" value="ECO:0007669"/>
    <property type="project" value="InterPro"/>
</dbReference>
<dbReference type="PANTHER" id="PTHR11616:SF101">
    <property type="entry name" value="SODIUM-DEPENDENT NEUTRAL AMINO ACID TRANSPORTER B(0)AT2"/>
    <property type="match status" value="1"/>
</dbReference>
<evidence type="ECO:0000256" key="8">
    <source>
        <dbReference type="PIRSR" id="PIRSR600175-1"/>
    </source>
</evidence>
<dbReference type="GO" id="GO:0046872">
    <property type="term" value="F:metal ion binding"/>
    <property type="evidence" value="ECO:0007669"/>
    <property type="project" value="UniProtKB-KW"/>
</dbReference>
<feature type="transmembrane region" description="Helical" evidence="10">
    <location>
        <begin position="464"/>
        <end position="487"/>
    </location>
</feature>
<evidence type="ECO:0000313" key="11">
    <source>
        <dbReference type="Ensembl" id="ENSATEP00000073564.1"/>
    </source>
</evidence>
<dbReference type="Ensembl" id="ENSATET00000075971.1">
    <property type="protein sequence ID" value="ENSATEP00000073564.1"/>
    <property type="gene ID" value="ENSATEG00000002287.3"/>
</dbReference>
<feature type="transmembrane region" description="Helical" evidence="10">
    <location>
        <begin position="388"/>
        <end position="406"/>
    </location>
</feature>
<dbReference type="Proteomes" id="UP000265040">
    <property type="component" value="Chromosome 6"/>
</dbReference>
<feature type="region of interest" description="Disordered" evidence="9">
    <location>
        <begin position="41"/>
        <end position="64"/>
    </location>
</feature>
<dbReference type="PROSITE" id="PS50267">
    <property type="entry name" value="NA_NEUROTRAN_SYMP_3"/>
    <property type="match status" value="1"/>
</dbReference>
<feature type="transmembrane region" description="Helical" evidence="10">
    <location>
        <begin position="507"/>
        <end position="532"/>
    </location>
</feature>
<reference evidence="11" key="2">
    <citation type="submission" date="2025-08" db="UniProtKB">
        <authorList>
            <consortium name="Ensembl"/>
        </authorList>
    </citation>
    <scope>IDENTIFICATION</scope>
</reference>
<feature type="transmembrane region" description="Helical" evidence="10">
    <location>
        <begin position="162"/>
        <end position="183"/>
    </location>
</feature>
<evidence type="ECO:0000256" key="6">
    <source>
        <dbReference type="ARBA" id="ARBA00023136"/>
    </source>
</evidence>
<keyword evidence="8" id="KW-0915">Sodium</keyword>
<feature type="transmembrane region" description="Helical" evidence="10">
    <location>
        <begin position="426"/>
        <end position="443"/>
    </location>
</feature>
<keyword evidence="8" id="KW-0479">Metal-binding</keyword>
<feature type="region of interest" description="Disordered" evidence="9">
    <location>
        <begin position="559"/>
        <end position="625"/>
    </location>
</feature>
<evidence type="ECO:0000256" key="5">
    <source>
        <dbReference type="ARBA" id="ARBA00022989"/>
    </source>
</evidence>